<comment type="caution">
    <text evidence="1">The sequence shown here is derived from an EMBL/GenBank/DDBJ whole genome shotgun (WGS) entry which is preliminary data.</text>
</comment>
<name>A0ABR7XSR9_9SPHI</name>
<dbReference type="Proteomes" id="UP000651112">
    <property type="component" value="Unassembled WGS sequence"/>
</dbReference>
<evidence type="ECO:0000313" key="1">
    <source>
        <dbReference type="EMBL" id="MBD1421579.1"/>
    </source>
</evidence>
<organism evidence="1 2">
    <name type="scientific">Sphingobacterium chuzhouense</name>
    <dbReference type="NCBI Taxonomy" id="1742264"/>
    <lineage>
        <taxon>Bacteria</taxon>
        <taxon>Pseudomonadati</taxon>
        <taxon>Bacteroidota</taxon>
        <taxon>Sphingobacteriia</taxon>
        <taxon>Sphingobacteriales</taxon>
        <taxon>Sphingobacteriaceae</taxon>
        <taxon>Sphingobacterium</taxon>
    </lineage>
</organism>
<protein>
    <submittedName>
        <fullName evidence="1">DUF2490 domain-containing protein</fullName>
    </submittedName>
</protein>
<reference evidence="1 2" key="1">
    <citation type="submission" date="2020-08" db="EMBL/GenBank/DDBJ databases">
        <title>Sphingobacterium sp. DN00404 isolated from aquaculture water.</title>
        <authorList>
            <person name="Zhang M."/>
        </authorList>
    </citation>
    <scope>NUCLEOTIDE SEQUENCE [LARGE SCALE GENOMIC DNA]</scope>
    <source>
        <strain evidence="1 2">KCTC 42746</strain>
    </source>
</reference>
<evidence type="ECO:0000313" key="2">
    <source>
        <dbReference type="Proteomes" id="UP000651112"/>
    </source>
</evidence>
<dbReference type="InterPro" id="IPR019619">
    <property type="entry name" value="DUF2490"/>
</dbReference>
<keyword evidence="2" id="KW-1185">Reference proteome</keyword>
<gene>
    <name evidence="1" type="ORF">H8B21_08365</name>
</gene>
<dbReference type="EMBL" id="JACNYL010000002">
    <property type="protein sequence ID" value="MBD1421579.1"/>
    <property type="molecule type" value="Genomic_DNA"/>
</dbReference>
<dbReference type="RefSeq" id="WP_190313331.1">
    <property type="nucleotide sequence ID" value="NZ_JACNYL010000002.1"/>
</dbReference>
<accession>A0ABR7XSR9</accession>
<dbReference type="Pfam" id="PF10677">
    <property type="entry name" value="DUF2490"/>
    <property type="match status" value="1"/>
</dbReference>
<sequence>MRIFFGVVWVVIILPYFFITLCFAQNRFGTTPQINAEFDISQFVSIDAKIQNRFLLYQNPLEESSNRSGFDHTGIQFVATAKKGFLKNFGAGYLFRWDNSDGRFVHRIIEQYTTEQQLDVVQLEHRIRADQTFQREEGAKYRFRYSIGVEQPLNGITIDPKEYYLAFDNEYVGSFQDGTGHVEIRFSSALGYNISKDDQLEAGLDYRASNLMERDAINTLWLNIGWRHSF</sequence>
<proteinExistence type="predicted"/>